<reference evidence="3 4" key="1">
    <citation type="submission" date="2020-03" db="EMBL/GenBank/DDBJ databases">
        <title>Soil Listeria distribution.</title>
        <authorList>
            <person name="Liao J."/>
            <person name="Wiedmann M."/>
        </authorList>
    </citation>
    <scope>NUCLEOTIDE SEQUENCE [LARGE SCALE GENOMIC DNA]</scope>
    <source>
        <strain evidence="3 4">FSL L7-0123</strain>
    </source>
</reference>
<evidence type="ECO:0000313" key="4">
    <source>
        <dbReference type="Proteomes" id="UP000559864"/>
    </source>
</evidence>
<proteinExistence type="inferred from homology"/>
<dbReference type="AlphaFoldDB" id="A0A7X0ZBK1"/>
<gene>
    <name evidence="3" type="ORF">HCB49_04655</name>
</gene>
<sequence length="478" mass="53874">MSRIDIGEIRDFAFQLRAANQTGRKVVQGIKTTVTNYIEDGSLKGKAVESSKNYYHMTYIPLCDTINEAMNESEERLKRYIQDFHDQVDPSPNAKIDADGLYELGQMIDRIESKKEALYQRMNSSTEGQMQTYRSQLATAYKQENILEKYLAFEQSHGAFFDHLTDLVQRIQQTVRELQSNIQFDSQTGSYDLSKLNFATVNRMRKTLGKASATDTTIYDFASYSKVKQGGMWILSKDGKVDIKATEAYNTASFNGELPKESNQATEEGELLKATLESLKQNKDPITGQEISKAQSFGILTSLVFGYTTKGYRGKKLTIQRSTLSNLNRIRKSKSIITSEIEEKILWGQRKNLNKNEIIGGHSSNINNRHSNYAVEIVKINPDGTKEVRFTTQFSDGNLAKIKKSTIFPEDWSDNQILDRVKDIGDSSPIRVRERDGASLHRAIIEGVEIDVIKLGDNIISGYPTGQVNAPFPGGFTK</sequence>
<dbReference type="InterPro" id="IPR029501">
    <property type="entry name" value="EndoU_bac"/>
</dbReference>
<dbReference type="PROSITE" id="PS51756">
    <property type="entry name" value="LXG"/>
    <property type="match status" value="1"/>
</dbReference>
<protein>
    <submittedName>
        <fullName evidence="3">Transposase</fullName>
    </submittedName>
</protein>
<comment type="caution">
    <text evidence="3">The sequence shown here is derived from an EMBL/GenBank/DDBJ whole genome shotgun (WGS) entry which is preliminary data.</text>
</comment>
<organism evidence="3 4">
    <name type="scientific">Listeria cossartiae subsp. cayugensis</name>
    <dbReference type="NCBI Taxonomy" id="2713505"/>
    <lineage>
        <taxon>Bacteria</taxon>
        <taxon>Bacillati</taxon>
        <taxon>Bacillota</taxon>
        <taxon>Bacilli</taxon>
        <taxon>Bacillales</taxon>
        <taxon>Listeriaceae</taxon>
        <taxon>Listeria</taxon>
        <taxon>Listeria cossartiae</taxon>
    </lineage>
</organism>
<evidence type="ECO:0000256" key="1">
    <source>
        <dbReference type="ARBA" id="ARBA00034117"/>
    </source>
</evidence>
<evidence type="ECO:0000259" key="2">
    <source>
        <dbReference type="PROSITE" id="PS51756"/>
    </source>
</evidence>
<evidence type="ECO:0000313" key="3">
    <source>
        <dbReference type="EMBL" id="MBC2249293.1"/>
    </source>
</evidence>
<name>A0A7X0ZBK1_9LIST</name>
<dbReference type="RefSeq" id="WP_185604242.1">
    <property type="nucleotide sequence ID" value="NZ_JAARZC010000001.1"/>
</dbReference>
<dbReference type="Pfam" id="PF04740">
    <property type="entry name" value="LXG"/>
    <property type="match status" value="1"/>
</dbReference>
<dbReference type="Pfam" id="PF14436">
    <property type="entry name" value="EndoU_bacteria"/>
    <property type="match status" value="1"/>
</dbReference>
<accession>A0A7X0ZBK1</accession>
<feature type="domain" description="LXG" evidence="2">
    <location>
        <begin position="1"/>
        <end position="222"/>
    </location>
</feature>
<dbReference type="EMBL" id="JAARZC010000001">
    <property type="protein sequence ID" value="MBC2249293.1"/>
    <property type="molecule type" value="Genomic_DNA"/>
</dbReference>
<dbReference type="Proteomes" id="UP000559864">
    <property type="component" value="Unassembled WGS sequence"/>
</dbReference>
<comment type="similarity">
    <text evidence="1">In the N-terminal section; belongs to the LXG family.</text>
</comment>
<dbReference type="GO" id="GO:0004519">
    <property type="term" value="F:endonuclease activity"/>
    <property type="evidence" value="ECO:0007669"/>
    <property type="project" value="InterPro"/>
</dbReference>
<dbReference type="InterPro" id="IPR006829">
    <property type="entry name" value="LXG_dom"/>
</dbReference>